<dbReference type="Proteomes" id="UP000642488">
    <property type="component" value="Unassembled WGS sequence"/>
</dbReference>
<evidence type="ECO:0000313" key="3">
    <source>
        <dbReference type="Proteomes" id="UP000642488"/>
    </source>
</evidence>
<gene>
    <name evidence="2" type="ORF">ILP92_03930</name>
</gene>
<evidence type="ECO:0000313" key="2">
    <source>
        <dbReference type="EMBL" id="MBJ3761896.1"/>
    </source>
</evidence>
<reference evidence="2" key="1">
    <citation type="submission" date="2020-12" db="EMBL/GenBank/DDBJ databases">
        <title>Bacterial taxonomy.</title>
        <authorList>
            <person name="Pan X."/>
        </authorList>
    </citation>
    <scope>NUCLEOTIDE SEQUENCE</scope>
    <source>
        <strain evidence="2">KCTC 52957</strain>
    </source>
</reference>
<name>A0A934MD24_9RHOB</name>
<evidence type="ECO:0000256" key="1">
    <source>
        <dbReference type="SAM" id="MobiDB-lite"/>
    </source>
</evidence>
<keyword evidence="3" id="KW-1185">Reference proteome</keyword>
<organism evidence="2 3">
    <name type="scientific">Palleronia pontilimi</name>
    <dbReference type="NCBI Taxonomy" id="1964209"/>
    <lineage>
        <taxon>Bacteria</taxon>
        <taxon>Pseudomonadati</taxon>
        <taxon>Pseudomonadota</taxon>
        <taxon>Alphaproteobacteria</taxon>
        <taxon>Rhodobacterales</taxon>
        <taxon>Roseobacteraceae</taxon>
        <taxon>Palleronia</taxon>
    </lineage>
</organism>
<proteinExistence type="predicted"/>
<dbReference type="AlphaFoldDB" id="A0A934MD24"/>
<dbReference type="RefSeq" id="WP_198915064.1">
    <property type="nucleotide sequence ID" value="NZ_JAEKPD010000002.1"/>
</dbReference>
<sequence>MHMNPSGTVHTPSAFPTVEELFTFQSSLSHHWFDNILFFFADNTQVERNEYDYKADDGTLTLKVSIKLEDLVGKDTGSSFAGFDTTLIEGLVADLGATDMSFTKFVVKDDEIVFELVANGITATEAQVAAQLEVLPMGLTIEDADGDTAEIALHMGAEDAPIHALAETDLDAMMESYADYLSAANKAQIEEVLGDYGPTECAAIVDSFHDYDPDRDIPDQLMMTEDVWFGVAPGQETMHSARTTKSSPRWNGTTAAAATS</sequence>
<accession>A0A934MD24</accession>
<feature type="region of interest" description="Disordered" evidence="1">
    <location>
        <begin position="238"/>
        <end position="260"/>
    </location>
</feature>
<comment type="caution">
    <text evidence="2">The sequence shown here is derived from an EMBL/GenBank/DDBJ whole genome shotgun (WGS) entry which is preliminary data.</text>
</comment>
<protein>
    <submittedName>
        <fullName evidence="2">Uncharacterized protein</fullName>
    </submittedName>
</protein>
<dbReference type="EMBL" id="JAEKPD010000002">
    <property type="protein sequence ID" value="MBJ3761896.1"/>
    <property type="molecule type" value="Genomic_DNA"/>
</dbReference>